<dbReference type="InterPro" id="IPR026031">
    <property type="entry name" value="Cyt_c_CcmB_bac"/>
</dbReference>
<keyword evidence="6 12" id="KW-1003">Cell membrane</keyword>
<feature type="transmembrane region" description="Helical" evidence="13">
    <location>
        <begin position="33"/>
        <end position="52"/>
    </location>
</feature>
<gene>
    <name evidence="14" type="primary">ccmB</name>
    <name evidence="14" type="ORF">GCM10022277_06480</name>
</gene>
<feature type="transmembrane region" description="Helical" evidence="13">
    <location>
        <begin position="137"/>
        <end position="158"/>
    </location>
</feature>
<keyword evidence="7 12" id="KW-0997">Cell inner membrane</keyword>
<dbReference type="Proteomes" id="UP001501565">
    <property type="component" value="Unassembled WGS sequence"/>
</dbReference>
<dbReference type="PANTHER" id="PTHR30070:SF1">
    <property type="entry name" value="CYTOCHROME C BIOGENESIS B-RELATED"/>
    <property type="match status" value="1"/>
</dbReference>
<feature type="transmembrane region" description="Helical" evidence="13">
    <location>
        <begin position="64"/>
        <end position="82"/>
    </location>
</feature>
<feature type="transmembrane region" description="Helical" evidence="13">
    <location>
        <begin position="205"/>
        <end position="227"/>
    </location>
</feature>
<comment type="caution">
    <text evidence="14">The sequence shown here is derived from an EMBL/GenBank/DDBJ whole genome shotgun (WGS) entry which is preliminary data.</text>
</comment>
<accession>A0ABP7M5G0</accession>
<evidence type="ECO:0000256" key="5">
    <source>
        <dbReference type="ARBA" id="ARBA00022448"/>
    </source>
</evidence>
<evidence type="ECO:0000256" key="13">
    <source>
        <dbReference type="SAM" id="Phobius"/>
    </source>
</evidence>
<evidence type="ECO:0000256" key="4">
    <source>
        <dbReference type="ARBA" id="ARBA00016452"/>
    </source>
</evidence>
<dbReference type="Pfam" id="PF03379">
    <property type="entry name" value="CcmB"/>
    <property type="match status" value="1"/>
</dbReference>
<evidence type="ECO:0000313" key="14">
    <source>
        <dbReference type="EMBL" id="GAA3914706.1"/>
    </source>
</evidence>
<proteinExistence type="inferred from homology"/>
<keyword evidence="5 12" id="KW-0813">Transport</keyword>
<dbReference type="PANTHER" id="PTHR30070">
    <property type="entry name" value="HEME EXPORTER PROTEIN B"/>
    <property type="match status" value="1"/>
</dbReference>
<comment type="similarity">
    <text evidence="3 12">Belongs to the CcmB/CycW/HelB family.</text>
</comment>
<evidence type="ECO:0000256" key="2">
    <source>
        <dbReference type="ARBA" id="ARBA00004429"/>
    </source>
</evidence>
<comment type="subcellular location">
    <subcellularLocation>
        <location evidence="2">Cell inner membrane</location>
        <topology evidence="2">Multi-pass membrane protein</topology>
    </subcellularLocation>
</comment>
<evidence type="ECO:0000256" key="6">
    <source>
        <dbReference type="ARBA" id="ARBA00022475"/>
    </source>
</evidence>
<evidence type="ECO:0000256" key="9">
    <source>
        <dbReference type="ARBA" id="ARBA00022748"/>
    </source>
</evidence>
<dbReference type="PIRSF" id="PIRSF002764">
    <property type="entry name" value="CcmB"/>
    <property type="match status" value="1"/>
</dbReference>
<keyword evidence="10 13" id="KW-1133">Transmembrane helix</keyword>
<evidence type="ECO:0000256" key="7">
    <source>
        <dbReference type="ARBA" id="ARBA00022519"/>
    </source>
</evidence>
<dbReference type="EMBL" id="BAABBN010000004">
    <property type="protein sequence ID" value="GAA3914706.1"/>
    <property type="molecule type" value="Genomic_DNA"/>
</dbReference>
<feature type="transmembrane region" description="Helical" evidence="13">
    <location>
        <begin position="102"/>
        <end position="131"/>
    </location>
</feature>
<evidence type="ECO:0000256" key="8">
    <source>
        <dbReference type="ARBA" id="ARBA00022692"/>
    </source>
</evidence>
<organism evidence="14 15">
    <name type="scientific">Litoribacillus peritrichatus</name>
    <dbReference type="NCBI Taxonomy" id="718191"/>
    <lineage>
        <taxon>Bacteria</taxon>
        <taxon>Pseudomonadati</taxon>
        <taxon>Pseudomonadota</taxon>
        <taxon>Gammaproteobacteria</taxon>
        <taxon>Oceanospirillales</taxon>
        <taxon>Oceanospirillaceae</taxon>
        <taxon>Litoribacillus</taxon>
    </lineage>
</organism>
<protein>
    <recommendedName>
        <fullName evidence="4 12">Heme exporter protein B</fullName>
    </recommendedName>
</protein>
<keyword evidence="9 12" id="KW-0201">Cytochrome c-type biogenesis</keyword>
<evidence type="ECO:0000256" key="12">
    <source>
        <dbReference type="PIRNR" id="PIRNR002764"/>
    </source>
</evidence>
<feature type="transmembrane region" description="Helical" evidence="13">
    <location>
        <begin position="170"/>
        <end position="193"/>
    </location>
</feature>
<evidence type="ECO:0000256" key="11">
    <source>
        <dbReference type="ARBA" id="ARBA00023136"/>
    </source>
</evidence>
<evidence type="ECO:0000256" key="10">
    <source>
        <dbReference type="ARBA" id="ARBA00022989"/>
    </source>
</evidence>
<dbReference type="InterPro" id="IPR003544">
    <property type="entry name" value="Cyt_c_biogenesis_CcmB"/>
</dbReference>
<evidence type="ECO:0000313" key="15">
    <source>
        <dbReference type="Proteomes" id="UP001501565"/>
    </source>
</evidence>
<dbReference type="RefSeq" id="WP_344795440.1">
    <property type="nucleotide sequence ID" value="NZ_BAABBN010000004.1"/>
</dbReference>
<evidence type="ECO:0000256" key="3">
    <source>
        <dbReference type="ARBA" id="ARBA00010544"/>
    </source>
</evidence>
<dbReference type="NCBIfam" id="TIGR01190">
    <property type="entry name" value="ccmB"/>
    <property type="match status" value="1"/>
</dbReference>
<sequence length="234" mass="24999">MNLHREEDMPADLGFFALLSRDLKLAFRQKSDIINPLMFFVMVITLFPLGVSPDPNELANIAPGIIWVAALLASMLSMENMFRTDFEDGSLERMLVSPMPGFLIAIAKVLTHFLVTGLPLVFIAPVLAYMLNLPSEAYGVMVISLLLGLPTLSLVGAIGSALTVGLKRGALLLPLLVIPFFIPVLIFGTGALQGVIMEQPVTGQLSLLAALLLFSLASAPFACSASLKISMGNG</sequence>
<evidence type="ECO:0000256" key="1">
    <source>
        <dbReference type="ARBA" id="ARBA00002442"/>
    </source>
</evidence>
<name>A0ABP7M5G0_9GAMM</name>
<comment type="function">
    <text evidence="1 12">Required for the export of heme to the periplasm for the biogenesis of c-type cytochromes.</text>
</comment>
<keyword evidence="8 13" id="KW-0812">Transmembrane</keyword>
<reference evidence="15" key="1">
    <citation type="journal article" date="2019" name="Int. J. Syst. Evol. Microbiol.">
        <title>The Global Catalogue of Microorganisms (GCM) 10K type strain sequencing project: providing services to taxonomists for standard genome sequencing and annotation.</title>
        <authorList>
            <consortium name="The Broad Institute Genomics Platform"/>
            <consortium name="The Broad Institute Genome Sequencing Center for Infectious Disease"/>
            <person name="Wu L."/>
            <person name="Ma J."/>
        </authorList>
    </citation>
    <scope>NUCLEOTIDE SEQUENCE [LARGE SCALE GENOMIC DNA]</scope>
    <source>
        <strain evidence="15">JCM 17551</strain>
    </source>
</reference>
<dbReference type="PRINTS" id="PR01414">
    <property type="entry name" value="CCMBBIOGNSIS"/>
</dbReference>
<keyword evidence="15" id="KW-1185">Reference proteome</keyword>
<keyword evidence="11 12" id="KW-0472">Membrane</keyword>